<dbReference type="Proteomes" id="UP001281761">
    <property type="component" value="Unassembled WGS sequence"/>
</dbReference>
<gene>
    <name evidence="4" type="ORF">BLNAU_16475</name>
</gene>
<evidence type="ECO:0000259" key="3">
    <source>
        <dbReference type="PROSITE" id="PS50011"/>
    </source>
</evidence>
<proteinExistence type="predicted"/>
<keyword evidence="5" id="KW-1185">Reference proteome</keyword>
<dbReference type="Gene3D" id="1.10.510.10">
    <property type="entry name" value="Transferase(Phosphotransferase) domain 1"/>
    <property type="match status" value="1"/>
</dbReference>
<evidence type="ECO:0000313" key="4">
    <source>
        <dbReference type="EMBL" id="KAK2948576.1"/>
    </source>
</evidence>
<comment type="caution">
    <text evidence="4">The sequence shown here is derived from an EMBL/GenBank/DDBJ whole genome shotgun (WGS) entry which is preliminary data.</text>
</comment>
<keyword evidence="2" id="KW-0812">Transmembrane</keyword>
<dbReference type="PANTHER" id="PTHR23257">
    <property type="entry name" value="SERINE-THREONINE PROTEIN KINASE"/>
    <property type="match status" value="1"/>
</dbReference>
<dbReference type="InterPro" id="IPR011009">
    <property type="entry name" value="Kinase-like_dom_sf"/>
</dbReference>
<dbReference type="EMBL" id="JARBJD010000173">
    <property type="protein sequence ID" value="KAK2948576.1"/>
    <property type="molecule type" value="Genomic_DNA"/>
</dbReference>
<evidence type="ECO:0000313" key="5">
    <source>
        <dbReference type="Proteomes" id="UP001281761"/>
    </source>
</evidence>
<dbReference type="InterPro" id="IPR050167">
    <property type="entry name" value="Ser_Thr_protein_kinase"/>
</dbReference>
<feature type="compositionally biased region" description="Basic and acidic residues" evidence="1">
    <location>
        <begin position="945"/>
        <end position="956"/>
    </location>
</feature>
<feature type="region of interest" description="Disordered" evidence="1">
    <location>
        <begin position="928"/>
        <end position="956"/>
    </location>
</feature>
<dbReference type="PROSITE" id="PS50011">
    <property type="entry name" value="PROTEIN_KINASE_DOM"/>
    <property type="match status" value="1"/>
</dbReference>
<evidence type="ECO:0000256" key="1">
    <source>
        <dbReference type="SAM" id="MobiDB-lite"/>
    </source>
</evidence>
<feature type="transmembrane region" description="Helical" evidence="2">
    <location>
        <begin position="693"/>
        <end position="717"/>
    </location>
</feature>
<keyword evidence="2" id="KW-1133">Transmembrane helix</keyword>
<keyword evidence="2" id="KW-0472">Membrane</keyword>
<protein>
    <recommendedName>
        <fullName evidence="3">Protein kinase domain-containing protein</fullName>
    </recommendedName>
</protein>
<feature type="compositionally biased region" description="Basic and acidic residues" evidence="1">
    <location>
        <begin position="928"/>
        <end position="938"/>
    </location>
</feature>
<dbReference type="SUPFAM" id="SSF56112">
    <property type="entry name" value="Protein kinase-like (PK-like)"/>
    <property type="match status" value="1"/>
</dbReference>
<evidence type="ECO:0000256" key="2">
    <source>
        <dbReference type="SAM" id="Phobius"/>
    </source>
</evidence>
<organism evidence="4 5">
    <name type="scientific">Blattamonas nauphoetae</name>
    <dbReference type="NCBI Taxonomy" id="2049346"/>
    <lineage>
        <taxon>Eukaryota</taxon>
        <taxon>Metamonada</taxon>
        <taxon>Preaxostyla</taxon>
        <taxon>Oxymonadida</taxon>
        <taxon>Blattamonas</taxon>
    </lineage>
</organism>
<feature type="domain" description="Protein kinase" evidence="3">
    <location>
        <begin position="731"/>
        <end position="1051"/>
    </location>
</feature>
<dbReference type="InterPro" id="IPR000719">
    <property type="entry name" value="Prot_kinase_dom"/>
</dbReference>
<sequence length="1052" mass="115186">MTASKFTDAEKTEIELSFETRALKASTSYSMLLQSIAGEGETRHEKTLVLTTDTDGVIPAFAVILYPIAEDEAERKGQLEFGTEYEVKSIKQDSKPVHFEASSTTFSTPDEPARVVGCLSQILNRDRTKLTVVMTGRLLTSPQVSVCLSNTSQDFLPLPSTNVANDTHLSIEFSVGNDDDSSTLTFGKEYTLQQGNTSPSFVVMSGIVISVPNPPILSDVQFSFANNLNTSCVVEVAGSDFVTSTEYNVTLNSSLRVIIQFVSSTSGKSGETQIGWEGGLQFDTEYTVTSIAPMRAVDGEIGTSGSISGKTGKRPSSFNIFTDSSSLEGSPFCGDLERACSSIAEVWKIVQGLSIVRPTVEIVDSVTMNEGIQIVGGMHVVIRNGTSSEPSLIVPSSFSVDSLSAVIAVDASGFLELLNVDVSLESSDPSFVFISATQATVILRDEILTGPKSSPTQNEEESEDICSWTSGVLQLTDCTTNVSDTKMIHLSQGVINMKGGNVSFVSTLFSDNSPNLPSFSSFRRNLICSDYGSIDVGSLTGGDGTLDHPHLWMAADGCAMTGEYSKPLSPLFIPTLSNTSTSSLDKKKELFGIEVKGSTLIPCGLILEVFEMTKDKKEGKPSRHSLNRNTTTSFSETSIKLSLQSSSLSSLKPELEWRGRLVFGKEQKTDTTFIIQRSQIERVAQSVKDNMKWWLPLVIAVAVALLVLILIIIVCVWRRKKSGKKEDKEPLMSTQEMEVEKFDVMEYAEGQTAHVSSVRELNGNTQNALPWTGMEQNETRKNEEEIETREIAFENRVYGLSCGEKEGVVEVVDKNETLYRRLHVSKLGVDQRWAQLSVARGLSYALKMREYSAILTELTSHSVVLSGERTMHLILKGNTAQPDEITEQPTPLKTTIHQNTREDSEAADAHSQAARIVCPHPLRQSEVHRDDLRWKAPEEGEEKEEESKKTEGAVRKEIDRSKVSVFRLGLVLWEIETGLVPFAEQDGVNAHRNMSIGILPKMDGVGEKMRGLIEECLSVNPDERPSVDSVISRLTSMDGKVSALKAQHIALS</sequence>
<reference evidence="4 5" key="1">
    <citation type="journal article" date="2022" name="bioRxiv">
        <title>Genomics of Preaxostyla Flagellates Illuminates Evolutionary Transitions and the Path Towards Mitochondrial Loss.</title>
        <authorList>
            <person name="Novak L.V.F."/>
            <person name="Treitli S.C."/>
            <person name="Pyrih J."/>
            <person name="Halakuc P."/>
            <person name="Pipaliya S.V."/>
            <person name="Vacek V."/>
            <person name="Brzon O."/>
            <person name="Soukal P."/>
            <person name="Eme L."/>
            <person name="Dacks J.B."/>
            <person name="Karnkowska A."/>
            <person name="Elias M."/>
            <person name="Hampl V."/>
        </authorList>
    </citation>
    <scope>NUCLEOTIDE SEQUENCE [LARGE SCALE GENOMIC DNA]</scope>
    <source>
        <strain evidence="4">NAU3</strain>
        <tissue evidence="4">Gut</tissue>
    </source>
</reference>
<accession>A0ABQ9X893</accession>
<name>A0ABQ9X893_9EUKA</name>